<dbReference type="PANTHER" id="PTHR43341">
    <property type="entry name" value="AMINO ACID PERMEASE"/>
    <property type="match status" value="1"/>
</dbReference>
<evidence type="ECO:0000313" key="8">
    <source>
        <dbReference type="EMBL" id="KLJ12816.1"/>
    </source>
</evidence>
<dbReference type="Gene3D" id="1.20.1740.10">
    <property type="entry name" value="Amino acid/polyamine transporter I"/>
    <property type="match status" value="1"/>
</dbReference>
<protein>
    <submittedName>
        <fullName evidence="8">AAT family amino acid transporter</fullName>
    </submittedName>
</protein>
<comment type="caution">
    <text evidence="8">The sequence shown here is derived from an EMBL/GenBank/DDBJ whole genome shotgun (WGS) entry which is preliminary data.</text>
</comment>
<dbReference type="PIRSF" id="PIRSF006060">
    <property type="entry name" value="AA_transporter"/>
    <property type="match status" value="1"/>
</dbReference>
<evidence type="ECO:0000259" key="7">
    <source>
        <dbReference type="Pfam" id="PF00324"/>
    </source>
</evidence>
<keyword evidence="9" id="KW-1185">Reference proteome</keyword>
<keyword evidence="5 6" id="KW-0472">Membrane</keyword>
<name>A0A0H1BUU4_9EURO</name>
<feature type="transmembrane region" description="Helical" evidence="6">
    <location>
        <begin position="198"/>
        <end position="216"/>
    </location>
</feature>
<dbReference type="InterPro" id="IPR004841">
    <property type="entry name" value="AA-permease/SLC12A_dom"/>
</dbReference>
<dbReference type="GO" id="GO:0016020">
    <property type="term" value="C:membrane"/>
    <property type="evidence" value="ECO:0007669"/>
    <property type="project" value="UniProtKB-SubCell"/>
</dbReference>
<dbReference type="InterPro" id="IPR050524">
    <property type="entry name" value="APC_YAT"/>
</dbReference>
<feature type="transmembrane region" description="Helical" evidence="6">
    <location>
        <begin position="457"/>
        <end position="479"/>
    </location>
</feature>
<evidence type="ECO:0000256" key="3">
    <source>
        <dbReference type="ARBA" id="ARBA00022692"/>
    </source>
</evidence>
<proteinExistence type="predicted"/>
<evidence type="ECO:0000256" key="5">
    <source>
        <dbReference type="ARBA" id="ARBA00023136"/>
    </source>
</evidence>
<gene>
    <name evidence="8" type="ORF">EMPG_12183</name>
</gene>
<dbReference type="FunFam" id="1.20.1740.10:FF:000001">
    <property type="entry name" value="Amino acid permease"/>
    <property type="match status" value="1"/>
</dbReference>
<sequence length="553" mass="61179">MATPEHISTHYADKYAYSVDGREKGTRDAIRALVEADLLDERYAQTQRGLKSRHVQMMALGGTIGTGLFVGSGLALHTGGPAFLLGAYVFIGLLVFGVVTAISEVATYLPVHGGTMSYYAYRYCSRSMGFALGYLYWYSMGILVPNEITAAAMVIEYWHPDVHVAVWITLMLVVILALNSLPVGWYGESEFWFAGLKVIALIGLLMLSFILFWGGGPNRQRLGFHYWKDPGAANEYILTGDTGRFIALLRTIVLGAFAFLFAPELIVTAGGEMESPRYNIPRASRRFFYRLLFFYVFGALAIGVICPSNLKALKDGGYGAASSPFVLGIKNAGIPVLDSIINSAILLSAWSSGNSYLYMSSRSLYSLAVAGNAPSIFKACNRYGLPYAALIASSLFSLLAYLSVANSSSTVFLWLVSLTNTSGFISWTCCCIVYFRFRAATEAQGVDRPYKSILQPWGARMGIIGFPFLVLLNGFSYFFPSNWTVADFFTSYIGLPAFLLIYFGHRFIYARRDPWLFSPHNVDLQTGLVETLAAEKPPKVRKGWIRYITVIWE</sequence>
<feature type="transmembrane region" description="Helical" evidence="6">
    <location>
        <begin position="411"/>
        <end position="437"/>
    </location>
</feature>
<feature type="transmembrane region" description="Helical" evidence="6">
    <location>
        <begin position="82"/>
        <end position="111"/>
    </location>
</feature>
<dbReference type="Proteomes" id="UP000053573">
    <property type="component" value="Unassembled WGS sequence"/>
</dbReference>
<keyword evidence="3 6" id="KW-0812">Transmembrane</keyword>
<feature type="transmembrane region" description="Helical" evidence="6">
    <location>
        <begin position="123"/>
        <end position="144"/>
    </location>
</feature>
<feature type="domain" description="Amino acid permease/ SLC12A" evidence="7">
    <location>
        <begin position="54"/>
        <end position="515"/>
    </location>
</feature>
<dbReference type="AlphaFoldDB" id="A0A0H1BUU4"/>
<evidence type="ECO:0000313" key="9">
    <source>
        <dbReference type="Proteomes" id="UP000053573"/>
    </source>
</evidence>
<dbReference type="EMBL" id="LDEV01000689">
    <property type="protein sequence ID" value="KLJ12816.1"/>
    <property type="molecule type" value="Genomic_DNA"/>
</dbReference>
<dbReference type="OrthoDB" id="3900342at2759"/>
<feature type="transmembrane region" description="Helical" evidence="6">
    <location>
        <begin position="485"/>
        <end position="503"/>
    </location>
</feature>
<evidence type="ECO:0000256" key="4">
    <source>
        <dbReference type="ARBA" id="ARBA00022989"/>
    </source>
</evidence>
<comment type="subcellular location">
    <subcellularLocation>
        <location evidence="1">Membrane</location>
        <topology evidence="1">Multi-pass membrane protein</topology>
    </subcellularLocation>
</comment>
<dbReference type="PANTHER" id="PTHR43341:SF38">
    <property type="entry name" value="PROLINE TRANSPORTER (EUROFUNG)"/>
    <property type="match status" value="1"/>
</dbReference>
<feature type="transmembrane region" description="Helical" evidence="6">
    <location>
        <begin position="164"/>
        <end position="186"/>
    </location>
</feature>
<feature type="transmembrane region" description="Helical" evidence="6">
    <location>
        <begin position="57"/>
        <end position="76"/>
    </location>
</feature>
<feature type="transmembrane region" description="Helical" evidence="6">
    <location>
        <begin position="245"/>
        <end position="267"/>
    </location>
</feature>
<evidence type="ECO:0000256" key="2">
    <source>
        <dbReference type="ARBA" id="ARBA00022448"/>
    </source>
</evidence>
<organism evidence="8 9">
    <name type="scientific">Blastomyces silverae</name>
    <dbReference type="NCBI Taxonomy" id="2060906"/>
    <lineage>
        <taxon>Eukaryota</taxon>
        <taxon>Fungi</taxon>
        <taxon>Dikarya</taxon>
        <taxon>Ascomycota</taxon>
        <taxon>Pezizomycotina</taxon>
        <taxon>Eurotiomycetes</taxon>
        <taxon>Eurotiomycetidae</taxon>
        <taxon>Onygenales</taxon>
        <taxon>Ajellomycetaceae</taxon>
        <taxon>Blastomyces</taxon>
    </lineage>
</organism>
<dbReference type="GO" id="GO:0015171">
    <property type="term" value="F:amino acid transmembrane transporter activity"/>
    <property type="evidence" value="ECO:0007669"/>
    <property type="project" value="TreeGrafter"/>
</dbReference>
<feature type="transmembrane region" description="Helical" evidence="6">
    <location>
        <begin position="385"/>
        <end position="405"/>
    </location>
</feature>
<dbReference type="STRING" id="2060906.A0A0H1BUU4"/>
<evidence type="ECO:0000256" key="6">
    <source>
        <dbReference type="SAM" id="Phobius"/>
    </source>
</evidence>
<evidence type="ECO:0000256" key="1">
    <source>
        <dbReference type="ARBA" id="ARBA00004141"/>
    </source>
</evidence>
<keyword evidence="2" id="KW-0813">Transport</keyword>
<keyword evidence="4 6" id="KW-1133">Transmembrane helix</keyword>
<dbReference type="Pfam" id="PF00324">
    <property type="entry name" value="AA_permease"/>
    <property type="match status" value="1"/>
</dbReference>
<feature type="transmembrane region" description="Helical" evidence="6">
    <location>
        <begin position="287"/>
        <end position="305"/>
    </location>
</feature>
<reference evidence="9" key="1">
    <citation type="journal article" date="2015" name="PLoS Genet.">
        <title>The dynamic genome and transcriptome of the human fungal pathogen Blastomyces and close relative Emmonsia.</title>
        <authorList>
            <person name="Munoz J.F."/>
            <person name="Gauthier G.M."/>
            <person name="Desjardins C.A."/>
            <person name="Gallo J.E."/>
            <person name="Holder J."/>
            <person name="Sullivan T.D."/>
            <person name="Marty A.J."/>
            <person name="Carmen J.C."/>
            <person name="Chen Z."/>
            <person name="Ding L."/>
            <person name="Gujja S."/>
            <person name="Magrini V."/>
            <person name="Misas E."/>
            <person name="Mitreva M."/>
            <person name="Priest M."/>
            <person name="Saif S."/>
            <person name="Whiston E.A."/>
            <person name="Young S."/>
            <person name="Zeng Q."/>
            <person name="Goldman W.E."/>
            <person name="Mardis E.R."/>
            <person name="Taylor J.W."/>
            <person name="McEwen J.G."/>
            <person name="Clay O.K."/>
            <person name="Klein B.S."/>
            <person name="Cuomo C.A."/>
        </authorList>
    </citation>
    <scope>NUCLEOTIDE SEQUENCE [LARGE SCALE GENOMIC DNA]</scope>
    <source>
        <strain evidence="9">UAMH 139</strain>
    </source>
</reference>
<accession>A0A0H1BUU4</accession>